<proteinExistence type="predicted"/>
<gene>
    <name evidence="1" type="ORF">AAHA92_15663</name>
</gene>
<dbReference type="EMBL" id="JBEAFC010000006">
    <property type="protein sequence ID" value="KAL1555191.1"/>
    <property type="molecule type" value="Genomic_DNA"/>
</dbReference>
<sequence length="75" mass="8254">MTLGLTGRRHQKISRIHILKNLEFSERDGPDTGYSTHYGGTSCIAVKAQKMAALTRKSGCLELESSDQCSWGVNL</sequence>
<accession>A0ABD1HJI0</accession>
<evidence type="ECO:0000313" key="1">
    <source>
        <dbReference type="EMBL" id="KAL1555191.1"/>
    </source>
</evidence>
<organism evidence="1 2">
    <name type="scientific">Salvia divinorum</name>
    <name type="common">Maria pastora</name>
    <name type="synonym">Diviner's sage</name>
    <dbReference type="NCBI Taxonomy" id="28513"/>
    <lineage>
        <taxon>Eukaryota</taxon>
        <taxon>Viridiplantae</taxon>
        <taxon>Streptophyta</taxon>
        <taxon>Embryophyta</taxon>
        <taxon>Tracheophyta</taxon>
        <taxon>Spermatophyta</taxon>
        <taxon>Magnoliopsida</taxon>
        <taxon>eudicotyledons</taxon>
        <taxon>Gunneridae</taxon>
        <taxon>Pentapetalae</taxon>
        <taxon>asterids</taxon>
        <taxon>lamiids</taxon>
        <taxon>Lamiales</taxon>
        <taxon>Lamiaceae</taxon>
        <taxon>Nepetoideae</taxon>
        <taxon>Mentheae</taxon>
        <taxon>Salviinae</taxon>
        <taxon>Salvia</taxon>
        <taxon>Salvia subgen. Calosphace</taxon>
    </lineage>
</organism>
<keyword evidence="2" id="KW-1185">Reference proteome</keyword>
<dbReference type="Proteomes" id="UP001567538">
    <property type="component" value="Unassembled WGS sequence"/>
</dbReference>
<reference evidence="1 2" key="1">
    <citation type="submission" date="2024-06" db="EMBL/GenBank/DDBJ databases">
        <title>A chromosome level genome sequence of Diviner's sage (Salvia divinorum).</title>
        <authorList>
            <person name="Ford S.A."/>
            <person name="Ro D.-K."/>
            <person name="Ness R.W."/>
            <person name="Phillips M.A."/>
        </authorList>
    </citation>
    <scope>NUCLEOTIDE SEQUENCE [LARGE SCALE GENOMIC DNA]</scope>
    <source>
        <strain evidence="1">SAF-2024a</strain>
        <tissue evidence="1">Leaf</tissue>
    </source>
</reference>
<comment type="caution">
    <text evidence="1">The sequence shown here is derived from an EMBL/GenBank/DDBJ whole genome shotgun (WGS) entry which is preliminary data.</text>
</comment>
<protein>
    <submittedName>
        <fullName evidence="1">Uncharacterized protein</fullName>
    </submittedName>
</protein>
<dbReference type="AlphaFoldDB" id="A0ABD1HJI0"/>
<name>A0ABD1HJI0_SALDI</name>
<evidence type="ECO:0000313" key="2">
    <source>
        <dbReference type="Proteomes" id="UP001567538"/>
    </source>
</evidence>